<dbReference type="PANTHER" id="PTHR21521:SF0">
    <property type="entry name" value="AMUN, ISOFORM A"/>
    <property type="match status" value="1"/>
</dbReference>
<dbReference type="EMBL" id="CP042186">
    <property type="protein sequence ID" value="QDS68760.1"/>
    <property type="molecule type" value="Genomic_DNA"/>
</dbReference>
<proteinExistence type="predicted"/>
<evidence type="ECO:0000313" key="3">
    <source>
        <dbReference type="Proteomes" id="UP000316270"/>
    </source>
</evidence>
<gene>
    <name evidence="2" type="ORF">FKW77_004935</name>
</gene>
<dbReference type="AlphaFoldDB" id="A0A517KZE8"/>
<sequence length="293" mass="32867">MANSLSYKTITPDRFATYLARYEDVVPDNLRDLDAYRFVTVPGLLEERRSEGGEAWLEKEEVQKLVDWKLKHGTFRPSLAKLVASNTEELIVSTTKNAFNSTKQSTQDMVKQLAKNLKGIGPATAALLASCYDPENIPFFSDELFRWTHWDGILMNTNDTTSPLKKPGKGWSRQIGYTPKEWESMGAKCKLLRRRMSAASRPVTCLDIEKVAYVPGTEDVDIEDDLGDVSAEGDKHKDEGGSDDEEPPQGIKDNTKRIKQQSKPTSLAGKKRKGDVQQPSEPTTKRTRSKRLG</sequence>
<dbReference type="Proteomes" id="UP000316270">
    <property type="component" value="Chromosome 2"/>
</dbReference>
<protein>
    <submittedName>
        <fullName evidence="2">Uncharacterized protein</fullName>
    </submittedName>
</protein>
<feature type="region of interest" description="Disordered" evidence="1">
    <location>
        <begin position="219"/>
        <end position="293"/>
    </location>
</feature>
<evidence type="ECO:0000313" key="2">
    <source>
        <dbReference type="EMBL" id="QDS68760.1"/>
    </source>
</evidence>
<dbReference type="PANTHER" id="PTHR21521">
    <property type="entry name" value="AMUN, ISOFORM A"/>
    <property type="match status" value="1"/>
</dbReference>
<name>A0A517KZE8_9PEZI</name>
<organism evidence="2 3">
    <name type="scientific">Venturia effusa</name>
    <dbReference type="NCBI Taxonomy" id="50376"/>
    <lineage>
        <taxon>Eukaryota</taxon>
        <taxon>Fungi</taxon>
        <taxon>Dikarya</taxon>
        <taxon>Ascomycota</taxon>
        <taxon>Pezizomycotina</taxon>
        <taxon>Dothideomycetes</taxon>
        <taxon>Pleosporomycetidae</taxon>
        <taxon>Venturiales</taxon>
        <taxon>Venturiaceae</taxon>
        <taxon>Venturia</taxon>
    </lineage>
</organism>
<reference evidence="2 3" key="1">
    <citation type="submission" date="2019-07" db="EMBL/GenBank/DDBJ databases">
        <title>Finished genome of Venturia effusa.</title>
        <authorList>
            <person name="Young C.A."/>
            <person name="Cox M.P."/>
            <person name="Ganley A.R.D."/>
            <person name="David W.J."/>
        </authorList>
    </citation>
    <scope>NUCLEOTIDE SEQUENCE [LARGE SCALE GENOMIC DNA]</scope>
    <source>
        <strain evidence="3">albino</strain>
    </source>
</reference>
<dbReference type="OrthoDB" id="8249012at2759"/>
<dbReference type="STRING" id="50376.A0A517KZE8"/>
<accession>A0A517KZE8</accession>
<evidence type="ECO:0000256" key="1">
    <source>
        <dbReference type="SAM" id="MobiDB-lite"/>
    </source>
</evidence>
<keyword evidence="3" id="KW-1185">Reference proteome</keyword>